<comment type="similarity">
    <text evidence="8 9">Belongs to the MurJ/MviN family.</text>
</comment>
<dbReference type="InterPro" id="IPR051050">
    <property type="entry name" value="Lipid_II_flippase_MurJ/MviN"/>
</dbReference>
<feature type="transmembrane region" description="Helical" evidence="8">
    <location>
        <begin position="343"/>
        <end position="366"/>
    </location>
</feature>
<keyword evidence="4 8" id="KW-0133">Cell shape</keyword>
<organism evidence="10 11">
    <name type="scientific">Cytobacillus purgationiresistens</name>
    <dbReference type="NCBI Taxonomy" id="863449"/>
    <lineage>
        <taxon>Bacteria</taxon>
        <taxon>Bacillati</taxon>
        <taxon>Bacillota</taxon>
        <taxon>Bacilli</taxon>
        <taxon>Bacillales</taxon>
        <taxon>Bacillaceae</taxon>
        <taxon>Cytobacillus</taxon>
    </lineage>
</organism>
<evidence type="ECO:0000256" key="3">
    <source>
        <dbReference type="ARBA" id="ARBA00022692"/>
    </source>
</evidence>
<dbReference type="CDD" id="cd13123">
    <property type="entry name" value="MATE_MurJ_like"/>
    <property type="match status" value="1"/>
</dbReference>
<evidence type="ECO:0000256" key="5">
    <source>
        <dbReference type="ARBA" id="ARBA00022984"/>
    </source>
</evidence>
<feature type="transmembrane region" description="Helical" evidence="8">
    <location>
        <begin position="403"/>
        <end position="425"/>
    </location>
</feature>
<comment type="pathway">
    <text evidence="8">Cell wall biogenesis; peptidoglycan biosynthesis.</text>
</comment>
<evidence type="ECO:0000256" key="8">
    <source>
        <dbReference type="HAMAP-Rule" id="MF_02078"/>
    </source>
</evidence>
<keyword evidence="2 8" id="KW-1003">Cell membrane</keyword>
<dbReference type="NCBIfam" id="TIGR01695">
    <property type="entry name" value="murJ_mviN"/>
    <property type="match status" value="1"/>
</dbReference>
<evidence type="ECO:0000313" key="10">
    <source>
        <dbReference type="EMBL" id="MDQ0269110.1"/>
    </source>
</evidence>
<dbReference type="RefSeq" id="WP_307472418.1">
    <property type="nucleotide sequence ID" value="NZ_JAUSUB010000003.1"/>
</dbReference>
<dbReference type="HAMAP" id="MF_02078">
    <property type="entry name" value="MurJ_MviN"/>
    <property type="match status" value="1"/>
</dbReference>
<evidence type="ECO:0000256" key="4">
    <source>
        <dbReference type="ARBA" id="ARBA00022960"/>
    </source>
</evidence>
<dbReference type="PRINTS" id="PR01806">
    <property type="entry name" value="VIRFACTRMVIN"/>
</dbReference>
<sequence>MKNYVLKAAGTITLIAIVSKILGFGRELLMASYFGTSITSDAYFVASIIPVLLFTAVGMAITTGMVPLYAEAKKKGKEEASEIISVLSTLFLIGAVVITVICFFLTPFITKLMAPGFSDEQLQLTNMLTMIMLPSFCFYVLSAVTTGILEYEKTFAPPAFGAIPQNLLIIFAIIFLTNFYGIYGIAVATLLGAISQFFVQYPFIRKYKVLKLNFNFKAHKKLFKNTFLALSPIIIASIAYQLNAVVDRMIASGLQAGSVSALNYANKLMFLPLSIVLLSFITVLFPSIVDAAAEKSKHFVRHVFQGLSVIALIGIPITIVMLVESQTLVDLAYKRGAFDDDASLLTTTAFFFYTFGMIFIALKEFLNRCFIAIQATKVTMYASIASIVVNIILSIILSPYLGVGGIALATSIAMGLQTIFLFMYLPKKAEIEKQEMTNFLWSIGRLLLLFVIGYALLFMAKSLFEGIHPILSFLLSSAIAFTFTAIGASILKIPEMQWLTTFISSKIRRKKHG</sequence>
<dbReference type="EMBL" id="JAUSUB010000003">
    <property type="protein sequence ID" value="MDQ0269110.1"/>
    <property type="molecule type" value="Genomic_DNA"/>
</dbReference>
<reference evidence="10 11" key="1">
    <citation type="submission" date="2023-07" db="EMBL/GenBank/DDBJ databases">
        <title>Genomic Encyclopedia of Type Strains, Phase IV (KMG-IV): sequencing the most valuable type-strain genomes for metagenomic binning, comparative biology and taxonomic classification.</title>
        <authorList>
            <person name="Goeker M."/>
        </authorList>
    </citation>
    <scope>NUCLEOTIDE SEQUENCE [LARGE SCALE GENOMIC DNA]</scope>
    <source>
        <strain evidence="10 11">DSM 23494</strain>
    </source>
</reference>
<name>A0ABU0ACX8_9BACI</name>
<dbReference type="InterPro" id="IPR004268">
    <property type="entry name" value="MurJ"/>
</dbReference>
<evidence type="ECO:0000256" key="6">
    <source>
        <dbReference type="ARBA" id="ARBA00022989"/>
    </source>
</evidence>
<evidence type="ECO:0000256" key="9">
    <source>
        <dbReference type="PIRNR" id="PIRNR002869"/>
    </source>
</evidence>
<dbReference type="PIRSF" id="PIRSF002869">
    <property type="entry name" value="MviN"/>
    <property type="match status" value="1"/>
</dbReference>
<feature type="transmembrane region" description="Helical" evidence="8">
    <location>
        <begin position="446"/>
        <end position="464"/>
    </location>
</feature>
<feature type="transmembrane region" description="Helical" evidence="8">
    <location>
        <begin position="47"/>
        <end position="70"/>
    </location>
</feature>
<feature type="transmembrane region" description="Helical" evidence="8">
    <location>
        <begin position="222"/>
        <end position="242"/>
    </location>
</feature>
<dbReference type="Pfam" id="PF03023">
    <property type="entry name" value="MurJ"/>
    <property type="match status" value="1"/>
</dbReference>
<evidence type="ECO:0000313" key="11">
    <source>
        <dbReference type="Proteomes" id="UP001238088"/>
    </source>
</evidence>
<feature type="transmembrane region" description="Helical" evidence="8">
    <location>
        <begin position="182"/>
        <end position="201"/>
    </location>
</feature>
<evidence type="ECO:0000256" key="1">
    <source>
        <dbReference type="ARBA" id="ARBA00004651"/>
    </source>
</evidence>
<dbReference type="PANTHER" id="PTHR47019">
    <property type="entry name" value="LIPID II FLIPPASE MURJ"/>
    <property type="match status" value="1"/>
</dbReference>
<comment type="caution">
    <text evidence="10">The sequence shown here is derived from an EMBL/GenBank/DDBJ whole genome shotgun (WGS) entry which is preliminary data.</text>
</comment>
<comment type="subcellular location">
    <subcellularLocation>
        <location evidence="1 8">Cell membrane</location>
        <topology evidence="1 8">Multi-pass membrane protein</topology>
    </subcellularLocation>
</comment>
<gene>
    <name evidence="8" type="primary">murJ</name>
    <name evidence="10" type="ORF">J2S17_000980</name>
</gene>
<keyword evidence="6 8" id="KW-1133">Transmembrane helix</keyword>
<feature type="transmembrane region" description="Helical" evidence="8">
    <location>
        <begin position="269"/>
        <end position="291"/>
    </location>
</feature>
<keyword evidence="5 8" id="KW-0573">Peptidoglycan synthesis</keyword>
<proteinExistence type="inferred from homology"/>
<evidence type="ECO:0000256" key="2">
    <source>
        <dbReference type="ARBA" id="ARBA00022475"/>
    </source>
</evidence>
<protein>
    <recommendedName>
        <fullName evidence="8">Probable lipid II flippase MurJ</fullName>
    </recommendedName>
</protein>
<dbReference type="Proteomes" id="UP001238088">
    <property type="component" value="Unassembled WGS sequence"/>
</dbReference>
<keyword evidence="3 8" id="KW-0812">Transmembrane</keyword>
<accession>A0ABU0ACX8</accession>
<keyword evidence="8 9" id="KW-0813">Transport</keyword>
<keyword evidence="7 8" id="KW-0472">Membrane</keyword>
<feature type="transmembrane region" description="Helical" evidence="8">
    <location>
        <begin position="156"/>
        <end position="176"/>
    </location>
</feature>
<feature type="transmembrane region" description="Helical" evidence="8">
    <location>
        <begin position="470"/>
        <end position="491"/>
    </location>
</feature>
<keyword evidence="8 9" id="KW-0961">Cell wall biogenesis/degradation</keyword>
<dbReference type="PANTHER" id="PTHR47019:SF1">
    <property type="entry name" value="LIPID II FLIPPASE MURJ"/>
    <property type="match status" value="1"/>
</dbReference>
<keyword evidence="11" id="KW-1185">Reference proteome</keyword>
<feature type="transmembrane region" description="Helical" evidence="8">
    <location>
        <begin position="82"/>
        <end position="109"/>
    </location>
</feature>
<feature type="transmembrane region" description="Helical" evidence="8">
    <location>
        <begin position="129"/>
        <end position="149"/>
    </location>
</feature>
<feature type="transmembrane region" description="Helical" evidence="8">
    <location>
        <begin position="303"/>
        <end position="323"/>
    </location>
</feature>
<comment type="function">
    <text evidence="8 9">Involved in peptidoglycan biosynthesis. Transports lipid-linked peptidoglycan precursors from the inner to the outer leaflet of the cytoplasmic membrane.</text>
</comment>
<evidence type="ECO:0000256" key="7">
    <source>
        <dbReference type="ARBA" id="ARBA00023136"/>
    </source>
</evidence>
<feature type="transmembrane region" description="Helical" evidence="8">
    <location>
        <begin position="378"/>
        <end position="397"/>
    </location>
</feature>